<accession>A0AAV7T7B0</accession>
<name>A0AAV7T7B0_PLEWA</name>
<dbReference type="EMBL" id="JANPWB010000007">
    <property type="protein sequence ID" value="KAJ1172214.1"/>
    <property type="molecule type" value="Genomic_DNA"/>
</dbReference>
<gene>
    <name evidence="2" type="ORF">NDU88_004062</name>
</gene>
<sequence length="136" mass="14427">MPLIVCHCCLPPPLQALKQLLRYPHALNLTRLDNPRGPSFWSACVAGIPSGSRATNRRSNWSIGRYSLPDSQAAAARARTTGTVGGGKADDSKLANRRAAPDQTKEQHGPRQSSLGGAWPLPKPACPGRSNATAAH</sequence>
<reference evidence="2" key="1">
    <citation type="journal article" date="2022" name="bioRxiv">
        <title>Sequencing and chromosome-scale assembly of the giantPleurodeles waltlgenome.</title>
        <authorList>
            <person name="Brown T."/>
            <person name="Elewa A."/>
            <person name="Iarovenko S."/>
            <person name="Subramanian E."/>
            <person name="Araus A.J."/>
            <person name="Petzold A."/>
            <person name="Susuki M."/>
            <person name="Suzuki K.-i.T."/>
            <person name="Hayashi T."/>
            <person name="Toyoda A."/>
            <person name="Oliveira C."/>
            <person name="Osipova E."/>
            <person name="Leigh N.D."/>
            <person name="Simon A."/>
            <person name="Yun M.H."/>
        </authorList>
    </citation>
    <scope>NUCLEOTIDE SEQUENCE</scope>
    <source>
        <strain evidence="2">20211129_DDA</strain>
        <tissue evidence="2">Liver</tissue>
    </source>
</reference>
<dbReference type="Proteomes" id="UP001066276">
    <property type="component" value="Chromosome 4_1"/>
</dbReference>
<comment type="caution">
    <text evidence="2">The sequence shown here is derived from an EMBL/GenBank/DDBJ whole genome shotgun (WGS) entry which is preliminary data.</text>
</comment>
<evidence type="ECO:0000256" key="1">
    <source>
        <dbReference type="SAM" id="MobiDB-lite"/>
    </source>
</evidence>
<keyword evidence="3" id="KW-1185">Reference proteome</keyword>
<dbReference type="AlphaFoldDB" id="A0AAV7T7B0"/>
<protein>
    <submittedName>
        <fullName evidence="2">Uncharacterized protein</fullName>
    </submittedName>
</protein>
<organism evidence="2 3">
    <name type="scientific">Pleurodeles waltl</name>
    <name type="common">Iberian ribbed newt</name>
    <dbReference type="NCBI Taxonomy" id="8319"/>
    <lineage>
        <taxon>Eukaryota</taxon>
        <taxon>Metazoa</taxon>
        <taxon>Chordata</taxon>
        <taxon>Craniata</taxon>
        <taxon>Vertebrata</taxon>
        <taxon>Euteleostomi</taxon>
        <taxon>Amphibia</taxon>
        <taxon>Batrachia</taxon>
        <taxon>Caudata</taxon>
        <taxon>Salamandroidea</taxon>
        <taxon>Salamandridae</taxon>
        <taxon>Pleurodelinae</taxon>
        <taxon>Pleurodeles</taxon>
    </lineage>
</organism>
<evidence type="ECO:0000313" key="3">
    <source>
        <dbReference type="Proteomes" id="UP001066276"/>
    </source>
</evidence>
<proteinExistence type="predicted"/>
<feature type="compositionally biased region" description="Basic and acidic residues" evidence="1">
    <location>
        <begin position="88"/>
        <end position="109"/>
    </location>
</feature>
<feature type="compositionally biased region" description="Low complexity" evidence="1">
    <location>
        <begin position="73"/>
        <end position="82"/>
    </location>
</feature>
<feature type="region of interest" description="Disordered" evidence="1">
    <location>
        <begin position="72"/>
        <end position="136"/>
    </location>
</feature>
<evidence type="ECO:0000313" key="2">
    <source>
        <dbReference type="EMBL" id="KAJ1172214.1"/>
    </source>
</evidence>